<sequence>MAEETVGISKSILHKIRVEGSDYRDLLREQNNISVTWLKVSPIQILFVSMEVLKPVVQTDIHRLLGAKRVRKTWHDKMARRA</sequence>
<keyword evidence="2" id="KW-1185">Reference proteome</keyword>
<evidence type="ECO:0000313" key="2">
    <source>
        <dbReference type="Proteomes" id="UP001159363"/>
    </source>
</evidence>
<evidence type="ECO:0000313" key="1">
    <source>
        <dbReference type="EMBL" id="KAJ8885794.1"/>
    </source>
</evidence>
<accession>A0ABQ9HN35</accession>
<dbReference type="EMBL" id="JARBHB010000004">
    <property type="protein sequence ID" value="KAJ8885794.1"/>
    <property type="molecule type" value="Genomic_DNA"/>
</dbReference>
<reference evidence="1 2" key="1">
    <citation type="submission" date="2023-02" db="EMBL/GenBank/DDBJ databases">
        <title>LHISI_Scaffold_Assembly.</title>
        <authorList>
            <person name="Stuart O.P."/>
            <person name="Cleave R."/>
            <person name="Magrath M.J.L."/>
            <person name="Mikheyev A.S."/>
        </authorList>
    </citation>
    <scope>NUCLEOTIDE SEQUENCE [LARGE SCALE GENOMIC DNA]</scope>
    <source>
        <strain evidence="1">Daus_M_001</strain>
        <tissue evidence="1">Leg muscle</tissue>
    </source>
</reference>
<gene>
    <name evidence="1" type="ORF">PR048_011994</name>
</gene>
<dbReference type="Proteomes" id="UP001159363">
    <property type="component" value="Chromosome X"/>
</dbReference>
<name>A0ABQ9HN35_9NEOP</name>
<organism evidence="1 2">
    <name type="scientific">Dryococelus australis</name>
    <dbReference type="NCBI Taxonomy" id="614101"/>
    <lineage>
        <taxon>Eukaryota</taxon>
        <taxon>Metazoa</taxon>
        <taxon>Ecdysozoa</taxon>
        <taxon>Arthropoda</taxon>
        <taxon>Hexapoda</taxon>
        <taxon>Insecta</taxon>
        <taxon>Pterygota</taxon>
        <taxon>Neoptera</taxon>
        <taxon>Polyneoptera</taxon>
        <taxon>Phasmatodea</taxon>
        <taxon>Verophasmatodea</taxon>
        <taxon>Anareolatae</taxon>
        <taxon>Phasmatidae</taxon>
        <taxon>Eurycanthinae</taxon>
        <taxon>Dryococelus</taxon>
    </lineage>
</organism>
<comment type="caution">
    <text evidence="1">The sequence shown here is derived from an EMBL/GenBank/DDBJ whole genome shotgun (WGS) entry which is preliminary data.</text>
</comment>
<protein>
    <submittedName>
        <fullName evidence="1">Uncharacterized protein</fullName>
    </submittedName>
</protein>
<proteinExistence type="predicted"/>